<dbReference type="EMBL" id="DSLG01000008">
    <property type="protein sequence ID" value="HEA87681.1"/>
    <property type="molecule type" value="Genomic_DNA"/>
</dbReference>
<dbReference type="InterPro" id="IPR029044">
    <property type="entry name" value="Nucleotide-diphossugar_trans"/>
</dbReference>
<protein>
    <submittedName>
        <fullName evidence="2">Nucleotidyltransferase</fullName>
    </submittedName>
</protein>
<dbReference type="PANTHER" id="PTHR22572">
    <property type="entry name" value="SUGAR-1-PHOSPHATE GUANYL TRANSFERASE"/>
    <property type="match status" value="1"/>
</dbReference>
<proteinExistence type="predicted"/>
<evidence type="ECO:0000313" key="3">
    <source>
        <dbReference type="EMBL" id="HFJ53520.1"/>
    </source>
</evidence>
<gene>
    <name evidence="2" type="ORF">ENP94_06720</name>
    <name evidence="3" type="ORF">ENS16_02370</name>
</gene>
<organism evidence="2">
    <name type="scientific">candidate division WOR-3 bacterium</name>
    <dbReference type="NCBI Taxonomy" id="2052148"/>
    <lineage>
        <taxon>Bacteria</taxon>
        <taxon>Bacteria division WOR-3</taxon>
    </lineage>
</organism>
<dbReference type="EMBL" id="DSTU01000004">
    <property type="protein sequence ID" value="HFJ53520.1"/>
    <property type="molecule type" value="Genomic_DNA"/>
</dbReference>
<reference evidence="2" key="1">
    <citation type="journal article" date="2020" name="mSystems">
        <title>Genome- and Community-Level Interaction Insights into Carbon Utilization and Element Cycling Functions of Hydrothermarchaeota in Hydrothermal Sediment.</title>
        <authorList>
            <person name="Zhou Z."/>
            <person name="Liu Y."/>
            <person name="Xu W."/>
            <person name="Pan J."/>
            <person name="Luo Z.H."/>
            <person name="Li M."/>
        </authorList>
    </citation>
    <scope>NUCLEOTIDE SEQUENCE [LARGE SCALE GENOMIC DNA]</scope>
    <source>
        <strain evidence="2">SpSt-265</strain>
        <strain evidence="3">SpSt-465</strain>
    </source>
</reference>
<evidence type="ECO:0000259" key="1">
    <source>
        <dbReference type="Pfam" id="PF00483"/>
    </source>
</evidence>
<dbReference type="Pfam" id="PF00483">
    <property type="entry name" value="NTP_transferase"/>
    <property type="match status" value="1"/>
</dbReference>
<evidence type="ECO:0000313" key="2">
    <source>
        <dbReference type="EMBL" id="HEA87681.1"/>
    </source>
</evidence>
<dbReference type="SUPFAM" id="SSF53448">
    <property type="entry name" value="Nucleotide-diphospho-sugar transferases"/>
    <property type="match status" value="1"/>
</dbReference>
<dbReference type="InterPro" id="IPR050486">
    <property type="entry name" value="Mannose-1P_guanyltransferase"/>
</dbReference>
<name>A0A7C1SDY4_UNCW3</name>
<sequence>MTGAGVGLGVIIPAAGEGQRLRPHTLRKPKVMLEVAGKPIIGHILDRVSRLNPDRIWVVVPPADEWISSYLQMHYRMNFEFVVQPEPRGLGHAVWCAGADRAGLPLLILLGDTIVDFDFQSMFQTDFSIGVKEVSDPSRFGVVLVENGVVSKVIEKPREPVSRLAIVGVYYFREPKLLYQSLERLIAENRMIRGEYQFTDALQFLADQGTGIRTVDVDVWLDCGTPEALLETNRLLLERQMTALPELNTARVVPPVFIAPNARIERSEIGPYVAVSAGAQISGSVVKDSLIYQGARVENCRLSGAIVGEDAEVRGVDGAVNVGPGVRLTRG</sequence>
<feature type="domain" description="Nucleotidyl transferase" evidence="1">
    <location>
        <begin position="11"/>
        <end position="237"/>
    </location>
</feature>
<dbReference type="CDD" id="cd04181">
    <property type="entry name" value="NTP_transferase"/>
    <property type="match status" value="1"/>
</dbReference>
<accession>A0A7C1SDY4</accession>
<dbReference type="InterPro" id="IPR005835">
    <property type="entry name" value="NTP_transferase_dom"/>
</dbReference>
<dbReference type="Gene3D" id="2.160.10.10">
    <property type="entry name" value="Hexapeptide repeat proteins"/>
    <property type="match status" value="1"/>
</dbReference>
<dbReference type="GO" id="GO:0016740">
    <property type="term" value="F:transferase activity"/>
    <property type="evidence" value="ECO:0007669"/>
    <property type="project" value="UniProtKB-KW"/>
</dbReference>
<comment type="caution">
    <text evidence="2">The sequence shown here is derived from an EMBL/GenBank/DDBJ whole genome shotgun (WGS) entry which is preliminary data.</text>
</comment>
<dbReference type="AlphaFoldDB" id="A0A7C1SDY4"/>
<dbReference type="Gene3D" id="3.90.550.10">
    <property type="entry name" value="Spore Coat Polysaccharide Biosynthesis Protein SpsA, Chain A"/>
    <property type="match status" value="1"/>
</dbReference>
<keyword evidence="2" id="KW-0808">Transferase</keyword>